<reference evidence="11 12" key="1">
    <citation type="submission" date="2018-08" db="EMBL/GenBank/DDBJ databases">
        <title>A genome reference for cultivated species of the human gut microbiota.</title>
        <authorList>
            <person name="Zou Y."/>
            <person name="Xue W."/>
            <person name="Luo G."/>
        </authorList>
    </citation>
    <scope>NUCLEOTIDE SEQUENCE [LARGE SCALE GENOMIC DNA]</scope>
    <source>
        <strain evidence="11 12">AM25-21AC</strain>
    </source>
</reference>
<feature type="domain" description="Mechanosensitive ion channel MscS" evidence="8">
    <location>
        <begin position="187"/>
        <end position="254"/>
    </location>
</feature>
<feature type="transmembrane region" description="Helical" evidence="7">
    <location>
        <begin position="20"/>
        <end position="42"/>
    </location>
</feature>
<dbReference type="InterPro" id="IPR011066">
    <property type="entry name" value="MscS_channel_C_sf"/>
</dbReference>
<dbReference type="InterPro" id="IPR006685">
    <property type="entry name" value="MscS_channel_2nd"/>
</dbReference>
<dbReference type="InterPro" id="IPR023408">
    <property type="entry name" value="MscS_beta-dom_sf"/>
</dbReference>
<dbReference type="PANTHER" id="PTHR30566:SF25">
    <property type="entry name" value="INNER MEMBRANE PROTEIN"/>
    <property type="match status" value="1"/>
</dbReference>
<evidence type="ECO:0000259" key="10">
    <source>
        <dbReference type="Pfam" id="PF21088"/>
    </source>
</evidence>
<proteinExistence type="inferred from homology"/>
<feature type="domain" description="Mechanosensitive ion channel MscS C-terminal" evidence="9">
    <location>
        <begin position="263"/>
        <end position="348"/>
    </location>
</feature>
<evidence type="ECO:0000256" key="3">
    <source>
        <dbReference type="ARBA" id="ARBA00022475"/>
    </source>
</evidence>
<sequence>MKKEVIFLHYDWLAWIDWTHLMEMLFVPICILVASLTIGIMLNKLINRRIENHLNIDEDSWFYIFINALRGVPVSLCLVVGLYWIVNTNTINIIEPLTRLFSYILFTVIILSITRVAARTINGFVTLRIERTQEKLPKTTLLNTILNVIIYAMGVLVVLQYYGISIAPILTAMGVGGMAVALALQETLANIFSGLHLIISKQLRLDDYIKLNTGEEGRVTDITWRFTTIVPAGGGNMIVIPNQKIASSNITNYSMPHKDIVISIPVGVAYDSDLDKVERVTLEVAREVMSRIDKDVKMEPAVRFHTFGESSIDFNVVLHSSYFEHQFLLKHEFIKALTRRYREEGIEIPYPTRTVLQPEES</sequence>
<dbReference type="Gene3D" id="1.10.287.1260">
    <property type="match status" value="1"/>
</dbReference>
<evidence type="ECO:0000256" key="1">
    <source>
        <dbReference type="ARBA" id="ARBA00004651"/>
    </source>
</evidence>
<feature type="transmembrane region" description="Helical" evidence="7">
    <location>
        <begin position="139"/>
        <end position="159"/>
    </location>
</feature>
<protein>
    <submittedName>
        <fullName evidence="11">Mechanosensitive ion channel family protein</fullName>
    </submittedName>
</protein>
<evidence type="ECO:0000256" key="2">
    <source>
        <dbReference type="ARBA" id="ARBA00008017"/>
    </source>
</evidence>
<evidence type="ECO:0000259" key="8">
    <source>
        <dbReference type="Pfam" id="PF00924"/>
    </source>
</evidence>
<dbReference type="InterPro" id="IPR049142">
    <property type="entry name" value="MS_channel_1st"/>
</dbReference>
<feature type="transmembrane region" description="Helical" evidence="7">
    <location>
        <begin position="100"/>
        <end position="118"/>
    </location>
</feature>
<dbReference type="Proteomes" id="UP000283442">
    <property type="component" value="Unassembled WGS sequence"/>
</dbReference>
<evidence type="ECO:0000256" key="7">
    <source>
        <dbReference type="SAM" id="Phobius"/>
    </source>
</evidence>
<dbReference type="PANTHER" id="PTHR30566">
    <property type="entry name" value="YNAI-RELATED MECHANOSENSITIVE ION CHANNEL"/>
    <property type="match status" value="1"/>
</dbReference>
<comment type="caution">
    <text evidence="11">The sequence shown here is derived from an EMBL/GenBank/DDBJ whole genome shotgun (WGS) entry which is preliminary data.</text>
</comment>
<dbReference type="GeneID" id="93481111"/>
<organism evidence="11 12">
    <name type="scientific">Mitsuokella multacida</name>
    <dbReference type="NCBI Taxonomy" id="52226"/>
    <lineage>
        <taxon>Bacteria</taxon>
        <taxon>Bacillati</taxon>
        <taxon>Bacillota</taxon>
        <taxon>Negativicutes</taxon>
        <taxon>Selenomonadales</taxon>
        <taxon>Selenomonadaceae</taxon>
        <taxon>Mitsuokella</taxon>
    </lineage>
</organism>
<keyword evidence="6 7" id="KW-0472">Membrane</keyword>
<dbReference type="InterPro" id="IPR049278">
    <property type="entry name" value="MS_channel_C"/>
</dbReference>
<evidence type="ECO:0000313" key="11">
    <source>
        <dbReference type="EMBL" id="RHF51076.1"/>
    </source>
</evidence>
<keyword evidence="4 7" id="KW-0812">Transmembrane</keyword>
<evidence type="ECO:0000256" key="6">
    <source>
        <dbReference type="ARBA" id="ARBA00023136"/>
    </source>
</evidence>
<evidence type="ECO:0000256" key="5">
    <source>
        <dbReference type="ARBA" id="ARBA00022989"/>
    </source>
</evidence>
<name>A0A414NVQ4_9FIRM</name>
<dbReference type="Pfam" id="PF21082">
    <property type="entry name" value="MS_channel_3rd"/>
    <property type="match status" value="1"/>
</dbReference>
<dbReference type="Gene3D" id="2.30.30.60">
    <property type="match status" value="1"/>
</dbReference>
<evidence type="ECO:0000256" key="4">
    <source>
        <dbReference type="ARBA" id="ARBA00022692"/>
    </source>
</evidence>
<comment type="subcellular location">
    <subcellularLocation>
        <location evidence="1">Cell membrane</location>
        <topology evidence="1">Multi-pass membrane protein</topology>
    </subcellularLocation>
</comment>
<dbReference type="AlphaFoldDB" id="A0A414NVQ4"/>
<dbReference type="Gene3D" id="3.30.70.100">
    <property type="match status" value="1"/>
</dbReference>
<dbReference type="EMBL" id="QRHE01000008">
    <property type="protein sequence ID" value="RHF51076.1"/>
    <property type="molecule type" value="Genomic_DNA"/>
</dbReference>
<dbReference type="OrthoDB" id="9809206at2"/>
<dbReference type="InterPro" id="IPR011014">
    <property type="entry name" value="MscS_channel_TM-2"/>
</dbReference>
<dbReference type="RefSeq" id="WP_005840373.1">
    <property type="nucleotide sequence ID" value="NZ_CABKNT010000006.1"/>
</dbReference>
<dbReference type="InterPro" id="IPR010920">
    <property type="entry name" value="LSM_dom_sf"/>
</dbReference>
<accession>A0A414NVQ4</accession>
<dbReference type="SUPFAM" id="SSF82689">
    <property type="entry name" value="Mechanosensitive channel protein MscS (YggB), C-terminal domain"/>
    <property type="match status" value="1"/>
</dbReference>
<evidence type="ECO:0000259" key="9">
    <source>
        <dbReference type="Pfam" id="PF21082"/>
    </source>
</evidence>
<comment type="similarity">
    <text evidence="2">Belongs to the MscS (TC 1.A.23) family.</text>
</comment>
<feature type="domain" description="Mechanosensitive ion channel transmembrane helices 2/3" evidence="10">
    <location>
        <begin position="144"/>
        <end position="185"/>
    </location>
</feature>
<dbReference type="Pfam" id="PF00924">
    <property type="entry name" value="MS_channel_2nd"/>
    <property type="match status" value="1"/>
</dbReference>
<dbReference type="SUPFAM" id="SSF50182">
    <property type="entry name" value="Sm-like ribonucleoproteins"/>
    <property type="match status" value="1"/>
</dbReference>
<dbReference type="GO" id="GO:0005886">
    <property type="term" value="C:plasma membrane"/>
    <property type="evidence" value="ECO:0007669"/>
    <property type="project" value="UniProtKB-SubCell"/>
</dbReference>
<dbReference type="SUPFAM" id="SSF82861">
    <property type="entry name" value="Mechanosensitive channel protein MscS (YggB), transmembrane region"/>
    <property type="match status" value="1"/>
</dbReference>
<dbReference type="GO" id="GO:0055085">
    <property type="term" value="P:transmembrane transport"/>
    <property type="evidence" value="ECO:0007669"/>
    <property type="project" value="InterPro"/>
</dbReference>
<gene>
    <name evidence="11" type="ORF">DW674_08235</name>
</gene>
<dbReference type="Pfam" id="PF21088">
    <property type="entry name" value="MS_channel_1st"/>
    <property type="match status" value="1"/>
</dbReference>
<evidence type="ECO:0000313" key="12">
    <source>
        <dbReference type="Proteomes" id="UP000283442"/>
    </source>
</evidence>
<feature type="transmembrane region" description="Helical" evidence="7">
    <location>
        <begin position="62"/>
        <end position="85"/>
    </location>
</feature>
<keyword evidence="5 7" id="KW-1133">Transmembrane helix</keyword>
<keyword evidence="3" id="KW-1003">Cell membrane</keyword>